<dbReference type="InterPro" id="IPR016181">
    <property type="entry name" value="Acyl_CoA_acyltransferase"/>
</dbReference>
<dbReference type="EC" id="2.3.1.-" evidence="5"/>
<evidence type="ECO:0000259" key="4">
    <source>
        <dbReference type="PROSITE" id="PS51186"/>
    </source>
</evidence>
<evidence type="ECO:0000256" key="3">
    <source>
        <dbReference type="ARBA" id="ARBA00038502"/>
    </source>
</evidence>
<accession>A0A240EHH6</accession>
<dbReference type="GO" id="GO:0005737">
    <property type="term" value="C:cytoplasm"/>
    <property type="evidence" value="ECO:0007669"/>
    <property type="project" value="TreeGrafter"/>
</dbReference>
<dbReference type="InterPro" id="IPR051531">
    <property type="entry name" value="N-acetyltransferase"/>
</dbReference>
<dbReference type="SUPFAM" id="SSF55729">
    <property type="entry name" value="Acyl-CoA N-acyltransferases (Nat)"/>
    <property type="match status" value="1"/>
</dbReference>
<keyword evidence="1 5" id="KW-0808">Transferase</keyword>
<keyword evidence="2 5" id="KW-0012">Acyltransferase</keyword>
<dbReference type="PANTHER" id="PTHR43792">
    <property type="entry name" value="GNAT FAMILY, PUTATIVE (AFU_ORTHOLOGUE AFUA_3G00765)-RELATED-RELATED"/>
    <property type="match status" value="1"/>
</dbReference>
<keyword evidence="6" id="KW-1185">Reference proteome</keyword>
<proteinExistence type="inferred from homology"/>
<dbReference type="RefSeq" id="WP_096992891.1">
    <property type="nucleotide sequence ID" value="NZ_JBHSII010000001.1"/>
</dbReference>
<dbReference type="Gene3D" id="3.40.630.30">
    <property type="match status" value="1"/>
</dbReference>
<dbReference type="GO" id="GO:0008999">
    <property type="term" value="F:protein-N-terminal-alanine acetyltransferase activity"/>
    <property type="evidence" value="ECO:0007669"/>
    <property type="project" value="TreeGrafter"/>
</dbReference>
<evidence type="ECO:0000313" key="6">
    <source>
        <dbReference type="Proteomes" id="UP000219336"/>
    </source>
</evidence>
<dbReference type="Pfam" id="PF13302">
    <property type="entry name" value="Acetyltransf_3"/>
    <property type="match status" value="1"/>
</dbReference>
<dbReference type="Proteomes" id="UP000219336">
    <property type="component" value="Unassembled WGS sequence"/>
</dbReference>
<organism evidence="5 6">
    <name type="scientific">Vibrio thalassae</name>
    <dbReference type="NCBI Taxonomy" id="1243014"/>
    <lineage>
        <taxon>Bacteria</taxon>
        <taxon>Pseudomonadati</taxon>
        <taxon>Pseudomonadota</taxon>
        <taxon>Gammaproteobacteria</taxon>
        <taxon>Vibrionales</taxon>
        <taxon>Vibrionaceae</taxon>
        <taxon>Vibrio</taxon>
    </lineage>
</organism>
<dbReference type="InterPro" id="IPR000182">
    <property type="entry name" value="GNAT_dom"/>
</dbReference>
<sequence>MEDLSSAVQLHRREGNVLVRTAKPSDAYTIAQYFRENKAFLEPWEPKRDADFYKVESWAAKLVKLEELHRLGLAYYCLIFDAQTNEMQGTISFSSLIRFPFHSCNLGYSLAESAQGHGYMRKALQLAIPYMFEVQNMHRIAASYMPRNVRSEAVLQSMGFEREGFAKNYLLINDKWEDHVLTSLINSSWKASS</sequence>
<gene>
    <name evidence="5" type="primary">ydaF_1</name>
    <name evidence="5" type="ORF">VTH8203_01254</name>
</gene>
<name>A0A240EHH6_9VIBR</name>
<comment type="similarity">
    <text evidence="3">Belongs to the acetyltransferase family. RimJ subfamily.</text>
</comment>
<evidence type="ECO:0000256" key="2">
    <source>
        <dbReference type="ARBA" id="ARBA00023315"/>
    </source>
</evidence>
<dbReference type="AlphaFoldDB" id="A0A240EHH6"/>
<feature type="domain" description="N-acetyltransferase" evidence="4">
    <location>
        <begin position="17"/>
        <end position="182"/>
    </location>
</feature>
<evidence type="ECO:0000256" key="1">
    <source>
        <dbReference type="ARBA" id="ARBA00022679"/>
    </source>
</evidence>
<evidence type="ECO:0000313" key="5">
    <source>
        <dbReference type="EMBL" id="SNX47639.1"/>
    </source>
</evidence>
<dbReference type="PANTHER" id="PTHR43792:SF8">
    <property type="entry name" value="[RIBOSOMAL PROTEIN US5]-ALANINE N-ACETYLTRANSFERASE"/>
    <property type="match status" value="1"/>
</dbReference>
<dbReference type="NCBIfam" id="NF008072">
    <property type="entry name" value="PRK10809.1"/>
    <property type="match status" value="1"/>
</dbReference>
<dbReference type="EMBL" id="OANU01000011">
    <property type="protein sequence ID" value="SNX47639.1"/>
    <property type="molecule type" value="Genomic_DNA"/>
</dbReference>
<reference evidence="6" key="1">
    <citation type="submission" date="2016-06" db="EMBL/GenBank/DDBJ databases">
        <authorList>
            <person name="Rodrigo-Torres L."/>
            <person name="Arahal R.D."/>
            <person name="Lucena T."/>
        </authorList>
    </citation>
    <scope>NUCLEOTIDE SEQUENCE [LARGE SCALE GENOMIC DNA]</scope>
    <source>
        <strain evidence="6">CECT8203</strain>
    </source>
</reference>
<dbReference type="OrthoDB" id="9801669at2"/>
<protein>
    <submittedName>
        <fullName evidence="5">Ribosomal N-acetyltransferase YdaF</fullName>
        <ecNumber evidence="5">2.3.1.-</ecNumber>
    </submittedName>
</protein>
<dbReference type="PROSITE" id="PS51186">
    <property type="entry name" value="GNAT"/>
    <property type="match status" value="1"/>
</dbReference>